<evidence type="ECO:0000259" key="4">
    <source>
        <dbReference type="SMART" id="SM01008"/>
    </source>
</evidence>
<dbReference type="InterPro" id="IPR046867">
    <property type="entry name" value="AldOxase/xan_DH_MoCoBD2"/>
</dbReference>
<dbReference type="Pfam" id="PF20256">
    <property type="entry name" value="MoCoBD_2"/>
    <property type="match status" value="1"/>
</dbReference>
<dbReference type="PANTHER" id="PTHR11908:SF132">
    <property type="entry name" value="ALDEHYDE OXIDASE 1-RELATED"/>
    <property type="match status" value="1"/>
</dbReference>
<dbReference type="Gene3D" id="3.90.1170.50">
    <property type="entry name" value="Aldehyde oxidase/xanthine dehydrogenase, a/b hammerhead"/>
    <property type="match status" value="1"/>
</dbReference>
<dbReference type="GO" id="GO:0005506">
    <property type="term" value="F:iron ion binding"/>
    <property type="evidence" value="ECO:0007669"/>
    <property type="project" value="InterPro"/>
</dbReference>
<dbReference type="Gene3D" id="3.30.365.10">
    <property type="entry name" value="Aldehyde oxidase/xanthine dehydrogenase, molybdopterin binding domain"/>
    <property type="match status" value="4"/>
</dbReference>
<dbReference type="EMBL" id="VLNT01000004">
    <property type="protein sequence ID" value="TSD64201.1"/>
    <property type="molecule type" value="Genomic_DNA"/>
</dbReference>
<proteinExistence type="predicted"/>
<accession>A0A554SCY6</accession>
<dbReference type="OrthoDB" id="9758509at2"/>
<dbReference type="GO" id="GO:0016491">
    <property type="term" value="F:oxidoreductase activity"/>
    <property type="evidence" value="ECO:0007669"/>
    <property type="project" value="UniProtKB-KW"/>
</dbReference>
<name>A0A554SCY6_9ACTN</name>
<reference evidence="5 6" key="1">
    <citation type="submission" date="2019-07" db="EMBL/GenBank/DDBJ databases">
        <authorList>
            <person name="Zhao L.H."/>
        </authorList>
    </citation>
    <scope>NUCLEOTIDE SEQUENCE [LARGE SCALE GENOMIC DNA]</scope>
    <source>
        <strain evidence="5 6">Co35</strain>
    </source>
</reference>
<organism evidence="5 6">
    <name type="scientific">Aeromicrobium piscarium</name>
    <dbReference type="NCBI Taxonomy" id="2590901"/>
    <lineage>
        <taxon>Bacteria</taxon>
        <taxon>Bacillati</taxon>
        <taxon>Actinomycetota</taxon>
        <taxon>Actinomycetes</taxon>
        <taxon>Propionibacteriales</taxon>
        <taxon>Nocardioidaceae</taxon>
        <taxon>Aeromicrobium</taxon>
    </lineage>
</organism>
<dbReference type="InterPro" id="IPR008274">
    <property type="entry name" value="AldOxase/xan_DH_MoCoBD1"/>
</dbReference>
<dbReference type="InterPro" id="IPR037165">
    <property type="entry name" value="AldOxase/xan_DH_Mopterin-bd_sf"/>
</dbReference>
<keyword evidence="6" id="KW-1185">Reference proteome</keyword>
<dbReference type="AlphaFoldDB" id="A0A554SCY6"/>
<dbReference type="Pfam" id="PF01315">
    <property type="entry name" value="Ald_Xan_dh_C"/>
    <property type="match status" value="1"/>
</dbReference>
<dbReference type="SUPFAM" id="SSF54665">
    <property type="entry name" value="CO dehydrogenase molybdoprotein N-domain-like"/>
    <property type="match status" value="1"/>
</dbReference>
<dbReference type="PANTHER" id="PTHR11908">
    <property type="entry name" value="XANTHINE DEHYDROGENASE"/>
    <property type="match status" value="1"/>
</dbReference>
<dbReference type="Pfam" id="PF02738">
    <property type="entry name" value="MoCoBD_1"/>
    <property type="match status" value="1"/>
</dbReference>
<evidence type="ECO:0000256" key="1">
    <source>
        <dbReference type="ARBA" id="ARBA00022505"/>
    </source>
</evidence>
<keyword evidence="2" id="KW-0560">Oxidoreductase</keyword>
<dbReference type="RefSeq" id="WP_143912626.1">
    <property type="nucleotide sequence ID" value="NZ_VLNT01000004.1"/>
</dbReference>
<dbReference type="SUPFAM" id="SSF56003">
    <property type="entry name" value="Molybdenum cofactor-binding domain"/>
    <property type="match status" value="1"/>
</dbReference>
<dbReference type="SMART" id="SM01008">
    <property type="entry name" value="Ald_Xan_dh_C"/>
    <property type="match status" value="1"/>
</dbReference>
<sequence>MTSVPSPVRPKYVGRAVRRKEDARLLRGEGSYIADLKVRGTLHMAVLRSTHAHADLVTVDATAAREATGVVDVLTGTDIPDVGHIPCIDMYPDTKPATHPVLAQGRVRYVGQPIAAVVADSALHASAAAQLIGVEYADLPPVVDLDQAVSENAELLYPQFASNIVNTIAQDVGDCAAAFADADRVFSETFRIHRYGPMPMETRGVLAQVDSVSGRLILYTSTQFPHLVRQFLGGVLDLPESQIRVVAPDVGGGFGGKCEFYPEEVLAPLFARRLRRPIRWIESRAEHMVASSQAREQRHDVRIAISRDGVISAMTVESWTNNGAALCTLATTPASISSAMGRGPYRIPHYRARAHSVVSNKTPLAVYRGAGHPQAALVLERMFDIMAADLGLEPLELRLKNMLTPEELPADRGTDIILAGHVEYDSGDYPRVLTRAAEMIGDADKKAAQQDARNRGKYLGIGFCCFVEETSIGPYESATVRVDSTGKVTLLTGSSPHGQGHVTTFSQLVADELEVPIEDVTVLYGDTDVVRDGVGTFASRSAAMGGAAARRASEAVRDKALRIASHLLEVDVDDLEWRDGGAQVKGSPTSRVELGALSSAATPWNPPLPDGMDWDLAADYRHQAAGIAFANATHAAKVEVDAETGVVDIVDYVVVHDCGTVINPLLVEGQVIGGVAQGIGGTLFEELAYDEQGRPCSPTFNDYLMPTVSDMPWVRTDHFESPSPLNPYGFKGAGEGGAAGAPGALVNAISDALSPLGVSLKSDGPWTPENLLGQIDEG</sequence>
<feature type="domain" description="Aldehyde oxidase/xanthine dehydrogenase a/b hammerhead" evidence="4">
    <location>
        <begin position="27"/>
        <end position="140"/>
    </location>
</feature>
<dbReference type="InterPro" id="IPR036856">
    <property type="entry name" value="Ald_Oxase/Xan_DH_a/b_sf"/>
</dbReference>
<protein>
    <submittedName>
        <fullName evidence="5">Xanthine dehydrogenase family protein molybdopterin-binding subunit</fullName>
    </submittedName>
</protein>
<keyword evidence="1" id="KW-0500">Molybdenum</keyword>
<comment type="cofactor">
    <cofactor evidence="3">
        <name>Mo-molybdopterin cytosine dinucleotide</name>
        <dbReference type="ChEBI" id="CHEBI:71308"/>
    </cofactor>
</comment>
<dbReference type="InterPro" id="IPR016208">
    <property type="entry name" value="Ald_Oxase/xanthine_DH-like"/>
</dbReference>
<comment type="caution">
    <text evidence="5">The sequence shown here is derived from an EMBL/GenBank/DDBJ whole genome shotgun (WGS) entry which is preliminary data.</text>
</comment>
<evidence type="ECO:0000313" key="6">
    <source>
        <dbReference type="Proteomes" id="UP000316988"/>
    </source>
</evidence>
<evidence type="ECO:0000256" key="2">
    <source>
        <dbReference type="ARBA" id="ARBA00023002"/>
    </source>
</evidence>
<dbReference type="InterPro" id="IPR000674">
    <property type="entry name" value="Ald_Oxase/Xan_DH_a/b"/>
</dbReference>
<gene>
    <name evidence="5" type="ORF">FNM00_06515</name>
</gene>
<evidence type="ECO:0000313" key="5">
    <source>
        <dbReference type="EMBL" id="TSD64201.1"/>
    </source>
</evidence>
<dbReference type="Proteomes" id="UP000316988">
    <property type="component" value="Unassembled WGS sequence"/>
</dbReference>
<evidence type="ECO:0000256" key="3">
    <source>
        <dbReference type="ARBA" id="ARBA00053029"/>
    </source>
</evidence>
<dbReference type="FunFam" id="3.30.365.10:FF:000001">
    <property type="entry name" value="Xanthine dehydrogenase oxidase"/>
    <property type="match status" value="1"/>
</dbReference>